<dbReference type="GO" id="GO:0008483">
    <property type="term" value="F:transaminase activity"/>
    <property type="evidence" value="ECO:0007669"/>
    <property type="project" value="UniProtKB-KW"/>
</dbReference>
<dbReference type="Proteomes" id="UP000184232">
    <property type="component" value="Unassembled WGS sequence"/>
</dbReference>
<dbReference type="EC" id="2.6.1.-" evidence="4"/>
<keyword evidence="7" id="KW-1185">Reference proteome</keyword>
<evidence type="ECO:0000256" key="2">
    <source>
        <dbReference type="ARBA" id="ARBA00022576"/>
    </source>
</evidence>
<keyword evidence="3 4" id="KW-0808">Transferase</keyword>
<sequence>MITTANRLQTVQEYYFSRKLKEVAQMVQEGKPVINLGIGSPDLAPDASIVDAIVESMTHEKAHQYQSYQGLLELRQGMKNFYEKWYGVTLNPATEILPLMGSKEGIMHISMAFLNAGDEVLIPNPGYPTYASVTNLVEGKAVFYDLLQDKNWEPDFEALEKLDLSKVKLMWVGYPHMPTGAKGTKSLFEKLVAFAKKHHIILVNDNPYSFVLNDNPQSILSVSGAKEVCLELNSLSKTFNMAGWRIGMVCGNEKFIEAILKVKSNMDSGMFYGIQKGAVKALDLPKEWFNNLNKVYENRRKLVFKLADKLGCTYDKKSVGLFVWAKLPDGYDSEDFIDKVLQDKHIFITPGVIFGSNGANYIRFSLCSNESQLEEAINRIKLSLDLKVAL</sequence>
<dbReference type="SUPFAM" id="SSF53383">
    <property type="entry name" value="PLP-dependent transferases"/>
    <property type="match status" value="1"/>
</dbReference>
<proteinExistence type="inferred from homology"/>
<dbReference type="CDD" id="cd00609">
    <property type="entry name" value="AAT_like"/>
    <property type="match status" value="1"/>
</dbReference>
<dbReference type="RefSeq" id="WP_072781581.1">
    <property type="nucleotide sequence ID" value="NZ_CP045292.1"/>
</dbReference>
<dbReference type="InterPro" id="IPR050881">
    <property type="entry name" value="LL-DAP_aminotransferase"/>
</dbReference>
<evidence type="ECO:0000256" key="3">
    <source>
        <dbReference type="ARBA" id="ARBA00022679"/>
    </source>
</evidence>
<dbReference type="InterPro" id="IPR015424">
    <property type="entry name" value="PyrdxlP-dep_Trfase"/>
</dbReference>
<reference evidence="6 7" key="1">
    <citation type="submission" date="2016-11" db="EMBL/GenBank/DDBJ databases">
        <authorList>
            <person name="Jaros S."/>
            <person name="Januszkiewicz K."/>
            <person name="Wedrychowicz H."/>
        </authorList>
    </citation>
    <scope>NUCLEOTIDE SEQUENCE [LARGE SCALE GENOMIC DNA]</scope>
    <source>
        <strain evidence="6 7">DSM 22807</strain>
    </source>
</reference>
<gene>
    <name evidence="6" type="ORF">SAMN05444337_0619</name>
</gene>
<name>A0A1M6DEB2_9FLAO</name>
<dbReference type="STRING" id="683124.SAMN05444337_0619"/>
<dbReference type="PANTHER" id="PTHR42832">
    <property type="entry name" value="AMINO ACID AMINOTRANSFERASE"/>
    <property type="match status" value="1"/>
</dbReference>
<dbReference type="Gene3D" id="3.40.640.10">
    <property type="entry name" value="Type I PLP-dependent aspartate aminotransferase-like (Major domain)"/>
    <property type="match status" value="1"/>
</dbReference>
<protein>
    <recommendedName>
        <fullName evidence="4">Aminotransferase</fullName>
        <ecNumber evidence="4">2.6.1.-</ecNumber>
    </recommendedName>
</protein>
<comment type="cofactor">
    <cofactor evidence="1 4">
        <name>pyridoxal 5'-phosphate</name>
        <dbReference type="ChEBI" id="CHEBI:597326"/>
    </cofactor>
</comment>
<evidence type="ECO:0000256" key="4">
    <source>
        <dbReference type="RuleBase" id="RU000481"/>
    </source>
</evidence>
<evidence type="ECO:0000259" key="5">
    <source>
        <dbReference type="Pfam" id="PF00155"/>
    </source>
</evidence>
<dbReference type="PROSITE" id="PS00105">
    <property type="entry name" value="AA_TRANSFER_CLASS_1"/>
    <property type="match status" value="1"/>
</dbReference>
<feature type="domain" description="Aminotransferase class I/classII large" evidence="5">
    <location>
        <begin position="32"/>
        <end position="380"/>
    </location>
</feature>
<dbReference type="InterPro" id="IPR015422">
    <property type="entry name" value="PyrdxlP-dep_Trfase_small"/>
</dbReference>
<dbReference type="InterPro" id="IPR004838">
    <property type="entry name" value="NHTrfase_class1_PyrdxlP-BS"/>
</dbReference>
<evidence type="ECO:0000313" key="6">
    <source>
        <dbReference type="EMBL" id="SHI71510.1"/>
    </source>
</evidence>
<organism evidence="6 7">
    <name type="scientific">Flavobacterium haoranii</name>
    <dbReference type="NCBI Taxonomy" id="683124"/>
    <lineage>
        <taxon>Bacteria</taxon>
        <taxon>Pseudomonadati</taxon>
        <taxon>Bacteroidota</taxon>
        <taxon>Flavobacteriia</taxon>
        <taxon>Flavobacteriales</taxon>
        <taxon>Flavobacteriaceae</taxon>
        <taxon>Flavobacterium</taxon>
    </lineage>
</organism>
<dbReference type="InterPro" id="IPR004839">
    <property type="entry name" value="Aminotransferase_I/II_large"/>
</dbReference>
<comment type="similarity">
    <text evidence="4">Belongs to the class-I pyridoxal-phosphate-dependent aminotransferase family.</text>
</comment>
<dbReference type="PANTHER" id="PTHR42832:SF3">
    <property type="entry name" value="L-GLUTAMINE--4-(METHYLSULFANYL)-2-OXOBUTANOATE AMINOTRANSFERASE"/>
    <property type="match status" value="1"/>
</dbReference>
<dbReference type="InterPro" id="IPR015421">
    <property type="entry name" value="PyrdxlP-dep_Trfase_major"/>
</dbReference>
<keyword evidence="2 4" id="KW-0032">Aminotransferase</keyword>
<accession>A0A1M6DEB2</accession>
<dbReference type="EMBL" id="FQZH01000001">
    <property type="protein sequence ID" value="SHI71510.1"/>
    <property type="molecule type" value="Genomic_DNA"/>
</dbReference>
<dbReference type="GO" id="GO:0030170">
    <property type="term" value="F:pyridoxal phosphate binding"/>
    <property type="evidence" value="ECO:0007669"/>
    <property type="project" value="InterPro"/>
</dbReference>
<dbReference type="Pfam" id="PF00155">
    <property type="entry name" value="Aminotran_1_2"/>
    <property type="match status" value="1"/>
</dbReference>
<dbReference type="Gene3D" id="3.90.1150.10">
    <property type="entry name" value="Aspartate Aminotransferase, domain 1"/>
    <property type="match status" value="1"/>
</dbReference>
<dbReference type="AlphaFoldDB" id="A0A1M6DEB2"/>
<evidence type="ECO:0000313" key="7">
    <source>
        <dbReference type="Proteomes" id="UP000184232"/>
    </source>
</evidence>
<dbReference type="OrthoDB" id="9802328at2"/>
<evidence type="ECO:0000256" key="1">
    <source>
        <dbReference type="ARBA" id="ARBA00001933"/>
    </source>
</evidence>